<dbReference type="InterPro" id="IPR043128">
    <property type="entry name" value="Rev_trsase/Diguanyl_cyclase"/>
</dbReference>
<dbReference type="PANTHER" id="PTHR33121">
    <property type="entry name" value="CYCLIC DI-GMP PHOSPHODIESTERASE PDEF"/>
    <property type="match status" value="1"/>
</dbReference>
<evidence type="ECO:0000259" key="3">
    <source>
        <dbReference type="PROSITE" id="PS50887"/>
    </source>
</evidence>
<dbReference type="Gene3D" id="3.30.70.270">
    <property type="match status" value="1"/>
</dbReference>
<evidence type="ECO:0000256" key="1">
    <source>
        <dbReference type="ARBA" id="ARBA00001946"/>
    </source>
</evidence>
<dbReference type="AlphaFoldDB" id="A0A2S4HBE0"/>
<dbReference type="NCBIfam" id="TIGR00254">
    <property type="entry name" value="GGDEF"/>
    <property type="match status" value="1"/>
</dbReference>
<feature type="domain" description="GGDEF" evidence="3">
    <location>
        <begin position="160"/>
        <end position="293"/>
    </location>
</feature>
<dbReference type="SUPFAM" id="SSF55785">
    <property type="entry name" value="PYP-like sensor domain (PAS domain)"/>
    <property type="match status" value="1"/>
</dbReference>
<evidence type="ECO:0008006" key="6">
    <source>
        <dbReference type="Google" id="ProtNLM"/>
    </source>
</evidence>
<name>A0A2S4HBE0_9GAMM</name>
<dbReference type="InterPro" id="IPR050706">
    <property type="entry name" value="Cyclic-di-GMP_PDE-like"/>
</dbReference>
<comment type="cofactor">
    <cofactor evidence="1">
        <name>Mg(2+)</name>
        <dbReference type="ChEBI" id="CHEBI:18420"/>
    </cofactor>
</comment>
<dbReference type="InterPro" id="IPR000160">
    <property type="entry name" value="GGDEF_dom"/>
</dbReference>
<dbReference type="PROSITE" id="PS50887">
    <property type="entry name" value="GGDEF"/>
    <property type="match status" value="1"/>
</dbReference>
<organism evidence="4 5">
    <name type="scientific">Zhongshania marina</name>
    <dbReference type="NCBI Taxonomy" id="2304603"/>
    <lineage>
        <taxon>Bacteria</taxon>
        <taxon>Pseudomonadati</taxon>
        <taxon>Pseudomonadota</taxon>
        <taxon>Gammaproteobacteria</taxon>
        <taxon>Cellvibrionales</taxon>
        <taxon>Spongiibacteraceae</taxon>
        <taxon>Zhongshania</taxon>
    </lineage>
</organism>
<dbReference type="InterPro" id="IPR029787">
    <property type="entry name" value="Nucleotide_cyclase"/>
</dbReference>
<dbReference type="InterPro" id="IPR001633">
    <property type="entry name" value="EAL_dom"/>
</dbReference>
<dbReference type="RefSeq" id="WP_103685923.1">
    <property type="nucleotide sequence ID" value="NZ_PQGG01000042.1"/>
</dbReference>
<dbReference type="CDD" id="cd01949">
    <property type="entry name" value="GGDEF"/>
    <property type="match status" value="1"/>
</dbReference>
<evidence type="ECO:0000313" key="4">
    <source>
        <dbReference type="EMBL" id="POP51277.1"/>
    </source>
</evidence>
<reference evidence="4" key="1">
    <citation type="submission" date="2018-01" db="EMBL/GenBank/DDBJ databases">
        <authorList>
            <person name="Yu X.-D."/>
        </authorList>
    </citation>
    <scope>NUCLEOTIDE SEQUENCE</scope>
    <source>
        <strain evidence="4">ZX-21</strain>
    </source>
</reference>
<dbReference type="OrthoDB" id="9787514at2"/>
<dbReference type="CDD" id="cd01948">
    <property type="entry name" value="EAL"/>
    <property type="match status" value="1"/>
</dbReference>
<dbReference type="Pfam" id="PF00990">
    <property type="entry name" value="GGDEF"/>
    <property type="match status" value="1"/>
</dbReference>
<proteinExistence type="predicted"/>
<dbReference type="FunFam" id="3.30.70.270:FF:000001">
    <property type="entry name" value="Diguanylate cyclase domain protein"/>
    <property type="match status" value="1"/>
</dbReference>
<dbReference type="PANTHER" id="PTHR33121:SF23">
    <property type="entry name" value="CYCLIC DI-GMP PHOSPHODIESTERASE PDEB"/>
    <property type="match status" value="1"/>
</dbReference>
<dbReference type="EMBL" id="PQGG01000042">
    <property type="protein sequence ID" value="POP51277.1"/>
    <property type="molecule type" value="Genomic_DNA"/>
</dbReference>
<dbReference type="Gene3D" id="3.30.450.20">
    <property type="entry name" value="PAS domain"/>
    <property type="match status" value="1"/>
</dbReference>
<comment type="caution">
    <text evidence="4">The sequence shown here is derived from an EMBL/GenBank/DDBJ whole genome shotgun (WGS) entry which is preliminary data.</text>
</comment>
<feature type="domain" description="EAL" evidence="2">
    <location>
        <begin position="304"/>
        <end position="557"/>
    </location>
</feature>
<dbReference type="Proteomes" id="UP000237222">
    <property type="component" value="Unassembled WGS sequence"/>
</dbReference>
<dbReference type="GO" id="GO:0071111">
    <property type="term" value="F:cyclic-guanylate-specific phosphodiesterase activity"/>
    <property type="evidence" value="ECO:0007669"/>
    <property type="project" value="InterPro"/>
</dbReference>
<evidence type="ECO:0000259" key="2">
    <source>
        <dbReference type="PROSITE" id="PS50883"/>
    </source>
</evidence>
<gene>
    <name evidence="4" type="ORF">C0068_18380</name>
</gene>
<dbReference type="SMART" id="SM00052">
    <property type="entry name" value="EAL"/>
    <property type="match status" value="1"/>
</dbReference>
<dbReference type="SMART" id="SM00267">
    <property type="entry name" value="GGDEF"/>
    <property type="match status" value="1"/>
</dbReference>
<dbReference type="InterPro" id="IPR000014">
    <property type="entry name" value="PAS"/>
</dbReference>
<sequence>MSENAETTVLDIEWILNSLGQPLVCVDAAGRISYANAAAIELSDCEYAVGLNLGEFLPFIVESSECPFSDVLAQNTEDASNIELILPHNSNNRYTASVTNIYDDKEAIVGRSVSIFECSGIAKTHAAVKDHLDPLTELMGRQEFERRLENLVNDASASSRTHALLYIDIDQFKLINDTSGHGAGDNLIKSIAECLNAELFVGDMLCRLGGDEFGVLLSNIDSFEARSVANRLIKAVRRMSFSWSGISHKASISIGVVLIDENTQDRERVMSQADVAMYSAKEEGRGRVHMYDTNNKKLSRLHDDMDWVHRINKALAEDDFCLVTERILPLVDEDNRTTIYNEILVRMRYNGEMLRPGQFMPAAERFGLMPQIDRWVIKNFFNYVQRNSDLNTSNVMYSINISGQSLCQESFLEFVYRCLRRGNVNPEIICFEITETVAITNFSVVTRFIHRVHELGGKFALDDFGTGMSSFGYLQELPVDFVKIDGLFVHDMDKNPVHEAMVRSINDISHVLGKRTIAEFVERQEVFDQLQSLGVDYAQGYLHGRPKDLVDIAAVSA</sequence>
<evidence type="ECO:0000313" key="5">
    <source>
        <dbReference type="Proteomes" id="UP000237222"/>
    </source>
</evidence>
<dbReference type="PROSITE" id="PS50883">
    <property type="entry name" value="EAL"/>
    <property type="match status" value="1"/>
</dbReference>
<accession>A0A2S4HBE0</accession>
<dbReference type="InterPro" id="IPR035919">
    <property type="entry name" value="EAL_sf"/>
</dbReference>
<dbReference type="Gene3D" id="3.20.20.450">
    <property type="entry name" value="EAL domain"/>
    <property type="match status" value="1"/>
</dbReference>
<dbReference type="SUPFAM" id="SSF141868">
    <property type="entry name" value="EAL domain-like"/>
    <property type="match status" value="1"/>
</dbReference>
<dbReference type="Pfam" id="PF00563">
    <property type="entry name" value="EAL"/>
    <property type="match status" value="1"/>
</dbReference>
<dbReference type="SUPFAM" id="SSF55073">
    <property type="entry name" value="Nucleotide cyclase"/>
    <property type="match status" value="1"/>
</dbReference>
<dbReference type="Pfam" id="PF13188">
    <property type="entry name" value="PAS_8"/>
    <property type="match status" value="1"/>
</dbReference>
<dbReference type="InterPro" id="IPR035965">
    <property type="entry name" value="PAS-like_dom_sf"/>
</dbReference>
<protein>
    <recommendedName>
        <fullName evidence="6">Histidine kinase</fullName>
    </recommendedName>
</protein>